<keyword evidence="3" id="KW-0687">Ribonucleoprotein</keyword>
<evidence type="ECO:0000313" key="7">
    <source>
        <dbReference type="Proteomes" id="UP000242913"/>
    </source>
</evidence>
<dbReference type="PROSITE" id="PS50159">
    <property type="entry name" value="RIBOSOMAL_S13_2"/>
    <property type="match status" value="1"/>
</dbReference>
<sequence length="297" mass="33371">MGCYEGVRHRKGLPIRGQRTHVFVDFIDDPSNRSIIRNVKGPVREGDILTLLEAEREARRLQNMNFPLEMDAVDKEVFECKIDMTFMGRGCQKYTKCLAWSKAINVVAFASAGDICFVIPKIEENIFDASYDELPGNASVESFGRNAAGRPVNCCAGAVYSKEKNDIIVTIYAISDGSLVAEQNIVDRISFEEIEKQSYEKIKFQPAFIVSAAVYIMSSDNILFILGTTSNNVEVICAKFAFIVTYGNDIWVASGGQESIRIWRFDLLQCDEVRANNDAQLKAQFISETRQKRLEAL</sequence>
<dbReference type="PANTHER" id="PTHR10769:SF3">
    <property type="entry name" value="SMALL RIBOSOMAL SUBUNIT PROTEIN ES28"/>
    <property type="match status" value="1"/>
</dbReference>
<evidence type="ECO:0000313" key="6">
    <source>
        <dbReference type="EMBL" id="OZC06351.1"/>
    </source>
</evidence>
<organism evidence="6 7">
    <name type="scientific">Onchocerca flexuosa</name>
    <dbReference type="NCBI Taxonomy" id="387005"/>
    <lineage>
        <taxon>Eukaryota</taxon>
        <taxon>Metazoa</taxon>
        <taxon>Ecdysozoa</taxon>
        <taxon>Nematoda</taxon>
        <taxon>Chromadorea</taxon>
        <taxon>Rhabditida</taxon>
        <taxon>Spirurina</taxon>
        <taxon>Spiruromorpha</taxon>
        <taxon>Filarioidea</taxon>
        <taxon>Onchocercidae</taxon>
        <taxon>Onchocerca</taxon>
    </lineage>
</organism>
<evidence type="ECO:0000256" key="2">
    <source>
        <dbReference type="ARBA" id="ARBA00022980"/>
    </source>
</evidence>
<dbReference type="PROSITE" id="PS00646">
    <property type="entry name" value="RIBOSOMAL_S13_1"/>
    <property type="match status" value="1"/>
</dbReference>
<protein>
    <recommendedName>
        <fullName evidence="4">Small ribosomal subunit protein eS28</fullName>
    </recommendedName>
    <alternativeName>
        <fullName evidence="5">40S ribosomal protein S28</fullName>
    </alternativeName>
</protein>
<dbReference type="GO" id="GO:0003735">
    <property type="term" value="F:structural constituent of ribosome"/>
    <property type="evidence" value="ECO:0007669"/>
    <property type="project" value="InterPro"/>
</dbReference>
<dbReference type="GO" id="GO:0030490">
    <property type="term" value="P:maturation of SSU-rRNA"/>
    <property type="evidence" value="ECO:0007669"/>
    <property type="project" value="TreeGrafter"/>
</dbReference>
<dbReference type="InterPro" id="IPR018269">
    <property type="entry name" value="Ribosomal_uS13_CS"/>
</dbReference>
<proteinExistence type="inferred from homology"/>
<dbReference type="Proteomes" id="UP000242913">
    <property type="component" value="Unassembled WGS sequence"/>
</dbReference>
<dbReference type="OrthoDB" id="10258930at2759"/>
<comment type="similarity">
    <text evidence="1">Belongs to the eukaryotic ribosomal protein eS28 family.</text>
</comment>
<dbReference type="GO" id="GO:0006412">
    <property type="term" value="P:translation"/>
    <property type="evidence" value="ECO:0007669"/>
    <property type="project" value="InterPro"/>
</dbReference>
<dbReference type="GO" id="GO:0022627">
    <property type="term" value="C:cytosolic small ribosomal subunit"/>
    <property type="evidence" value="ECO:0007669"/>
    <property type="project" value="TreeGrafter"/>
</dbReference>
<evidence type="ECO:0000256" key="5">
    <source>
        <dbReference type="ARBA" id="ARBA00035453"/>
    </source>
</evidence>
<dbReference type="Pfam" id="PF01200">
    <property type="entry name" value="Ribosomal_S28e"/>
    <property type="match status" value="1"/>
</dbReference>
<dbReference type="AlphaFoldDB" id="A0A238BLS0"/>
<evidence type="ECO:0000256" key="1">
    <source>
        <dbReference type="ARBA" id="ARBA00005943"/>
    </source>
</evidence>
<reference evidence="6 7" key="1">
    <citation type="submission" date="2015-12" db="EMBL/GenBank/DDBJ databases">
        <title>Draft genome of the nematode, Onchocerca flexuosa.</title>
        <authorList>
            <person name="Mitreva M."/>
        </authorList>
    </citation>
    <scope>NUCLEOTIDE SEQUENCE [LARGE SCALE GENOMIC DNA]</scope>
    <source>
        <strain evidence="6">Red Deer</strain>
    </source>
</reference>
<dbReference type="CDD" id="cd04457">
    <property type="entry name" value="S1_S28E"/>
    <property type="match status" value="1"/>
</dbReference>
<dbReference type="InterPro" id="IPR010979">
    <property type="entry name" value="Ribosomal_uS13-like_H2TH"/>
</dbReference>
<keyword evidence="7" id="KW-1185">Reference proteome</keyword>
<dbReference type="InterPro" id="IPR012340">
    <property type="entry name" value="NA-bd_OB-fold"/>
</dbReference>
<name>A0A238BLS0_9BILA</name>
<dbReference type="SUPFAM" id="SSF50249">
    <property type="entry name" value="Nucleic acid-binding proteins"/>
    <property type="match status" value="1"/>
</dbReference>
<evidence type="ECO:0000256" key="4">
    <source>
        <dbReference type="ARBA" id="ARBA00035146"/>
    </source>
</evidence>
<dbReference type="GO" id="GO:0003723">
    <property type="term" value="F:RNA binding"/>
    <property type="evidence" value="ECO:0007669"/>
    <property type="project" value="InterPro"/>
</dbReference>
<dbReference type="EMBL" id="KZ270132">
    <property type="protein sequence ID" value="OZC06351.1"/>
    <property type="molecule type" value="Genomic_DNA"/>
</dbReference>
<dbReference type="PANTHER" id="PTHR10769">
    <property type="entry name" value="40S RIBOSOMAL PROTEIN S28"/>
    <property type="match status" value="1"/>
</dbReference>
<dbReference type="Gene3D" id="2.40.50.140">
    <property type="entry name" value="Nucleic acid-binding proteins"/>
    <property type="match status" value="1"/>
</dbReference>
<evidence type="ECO:0000256" key="3">
    <source>
        <dbReference type="ARBA" id="ARBA00023274"/>
    </source>
</evidence>
<keyword evidence="2 6" id="KW-0689">Ribosomal protein</keyword>
<dbReference type="SUPFAM" id="SSF46946">
    <property type="entry name" value="S13-like H2TH domain"/>
    <property type="match status" value="1"/>
</dbReference>
<dbReference type="GO" id="GO:0000028">
    <property type="term" value="P:ribosomal small subunit assembly"/>
    <property type="evidence" value="ECO:0007669"/>
    <property type="project" value="TreeGrafter"/>
</dbReference>
<dbReference type="InterPro" id="IPR000289">
    <property type="entry name" value="Ribosomal_eS28"/>
</dbReference>
<accession>A0A238BLS0</accession>
<gene>
    <name evidence="6" type="ORF">X798_06661</name>
</gene>